<dbReference type="Proteomes" id="UP000410967">
    <property type="component" value="Unassembled WGS sequence"/>
</dbReference>
<evidence type="ECO:0000313" key="4">
    <source>
        <dbReference type="EMBL" id="ECC1555561.1"/>
    </source>
</evidence>
<evidence type="ECO:0000313" key="7">
    <source>
        <dbReference type="Proteomes" id="UP000410967"/>
    </source>
</evidence>
<dbReference type="Proteomes" id="UP000337746">
    <property type="component" value="Unassembled WGS sequence"/>
</dbReference>
<evidence type="ECO:0000313" key="8">
    <source>
        <dbReference type="Proteomes" id="UP000423131"/>
    </source>
</evidence>
<sequence length="69" mass="7991">MTKIYSLYVEEGKYLESWDEESKKVKTTNDFSEAIKFTEFKEADRQANELSSDVAMVVEVTNLKQSIDC</sequence>
<accession>A0A3H2VXA6</accession>
<evidence type="ECO:0000313" key="3">
    <source>
        <dbReference type="EMBL" id="ECB9474279.1"/>
    </source>
</evidence>
<reference evidence="2 7" key="1">
    <citation type="submission" date="2019-04" db="EMBL/GenBank/DDBJ databases">
        <authorList>
            <consortium name="GenomeTrakr network: Whole genome sequencing for foodborne pathogen traceback"/>
        </authorList>
    </citation>
    <scope>NUCLEOTIDE SEQUENCE [LARGE SCALE GENOMIC DNA]</scope>
    <source>
        <strain evidence="2 7">PHLUSALM00088</strain>
    </source>
</reference>
<dbReference type="Proteomes" id="UP000423131">
    <property type="component" value="Unassembled WGS sequence"/>
</dbReference>
<organism evidence="4 6">
    <name type="scientific">Listeria monocytogenes</name>
    <dbReference type="NCBI Taxonomy" id="1639"/>
    <lineage>
        <taxon>Bacteria</taxon>
        <taxon>Bacillati</taxon>
        <taxon>Bacillota</taxon>
        <taxon>Bacilli</taxon>
        <taxon>Bacillales</taxon>
        <taxon>Listeriaceae</taxon>
        <taxon>Listeria</taxon>
    </lineage>
</organism>
<dbReference type="Proteomes" id="UP000389283">
    <property type="component" value="Unassembled WGS sequence"/>
</dbReference>
<comment type="caution">
    <text evidence="4">The sequence shown here is derived from an EMBL/GenBank/DDBJ whole genome shotgun (WGS) entry which is preliminary data.</text>
</comment>
<protein>
    <submittedName>
        <fullName evidence="4">Uncharacterized protein</fullName>
    </submittedName>
</protein>
<name>A0A3H2VXA6_LISMN</name>
<dbReference type="EMBL" id="AABAWE010000002">
    <property type="protein sequence ID" value="EAG2086620.1"/>
    <property type="molecule type" value="Genomic_DNA"/>
</dbReference>
<evidence type="ECO:0000313" key="6">
    <source>
        <dbReference type="Proteomes" id="UP000389283"/>
    </source>
</evidence>
<dbReference type="EMBL" id="AAIAJJ010000001">
    <property type="protein sequence ID" value="ECC1555561.1"/>
    <property type="molecule type" value="Genomic_DNA"/>
</dbReference>
<gene>
    <name evidence="1" type="ORF">BCZ21_05065</name>
    <name evidence="2" type="ORF">FA835_14250</name>
    <name evidence="3" type="ORF">FLR03_11390</name>
    <name evidence="4" type="ORF">FNX40_01940</name>
</gene>
<dbReference type="EMBL" id="AACKDQ010000044">
    <property type="protein sequence ID" value="EAK9318255.1"/>
    <property type="molecule type" value="Genomic_DNA"/>
</dbReference>
<dbReference type="EMBL" id="AAHZFN010000014">
    <property type="protein sequence ID" value="ECB9474279.1"/>
    <property type="molecule type" value="Genomic_DNA"/>
</dbReference>
<reference evidence="6 8" key="2">
    <citation type="submission" date="2019-07" db="EMBL/GenBank/DDBJ databases">
        <authorList>
            <consortium name="GenomeTrakr: Next Generation Sequencing Network for Food Pathogen Tracability"/>
        </authorList>
    </citation>
    <scope>NUCLEOTIDE SEQUENCE [LARGE SCALE GENOMIC DNA]</scope>
    <source>
        <strain evidence="3 8">FDA00014336</strain>
        <strain evidence="4 6">FDA00014370</strain>
        <strain evidence="1 5">FLAG-54356</strain>
    </source>
</reference>
<evidence type="ECO:0000313" key="1">
    <source>
        <dbReference type="EMBL" id="EAG2086620.1"/>
    </source>
</evidence>
<evidence type="ECO:0000313" key="5">
    <source>
        <dbReference type="Proteomes" id="UP000337746"/>
    </source>
</evidence>
<evidence type="ECO:0000313" key="2">
    <source>
        <dbReference type="EMBL" id="EAK9318255.1"/>
    </source>
</evidence>
<dbReference type="RefSeq" id="WP_031667970.1">
    <property type="nucleotide sequence ID" value="NZ_CWMP01000035.1"/>
</dbReference>
<dbReference type="AlphaFoldDB" id="A0A3H2VXA6"/>
<proteinExistence type="predicted"/>